<reference evidence="1" key="1">
    <citation type="submission" date="2022-04" db="EMBL/GenBank/DDBJ databases">
        <title>Jade perch genome.</title>
        <authorList>
            <person name="Chao B."/>
        </authorList>
    </citation>
    <scope>NUCLEOTIDE SEQUENCE</scope>
    <source>
        <strain evidence="1">CB-2022</strain>
    </source>
</reference>
<dbReference type="EMBL" id="CM041536">
    <property type="protein sequence ID" value="KAI3371117.1"/>
    <property type="molecule type" value="Genomic_DNA"/>
</dbReference>
<gene>
    <name evidence="1" type="ORF">L3Q82_023755</name>
</gene>
<name>A0ACB8WTH0_9TELE</name>
<dbReference type="Proteomes" id="UP000831701">
    <property type="component" value="Chromosome 6"/>
</dbReference>
<sequence>MGERRAHSFHMTCHVQRDYGNRLGSSFISCRPNGYASTNLSLSMDQELDADPAASAGATTTRSALQAPAPDRSHYSPVSLELDPTSVNNGSSIPCCPPVDTKDPALQTIHSQPSITSVPPPLPRSSWLHHHQKDFQSPYIKTSMQGDVYNFLERPAGLKCFLYHFLVFLMVLVCLIFSVLSTIEQYADFATGTLFWMEIVLVLFFGTEYVVRLWSAGCRSKYAGIKGRLRFIRKPISIIDLIVVIASIIVLGVGSNGQVFATSAIRGIRFLQILRMLHVDRQGGTWRLLGSVVFIHRQELITTLYIGFLGLIFSSYFVYLAEKDAVDEEGKTGFSSYADALWWGVGILGSGFALKVQQKQRQKHFNRQIPAAACLIQTLWRCYAAEKPNGCAATWKMYVLTPEAVAAAESENCSPTIRKLNISKRGTKRRMKSRGNCSMGVASERAVSIPQITYDHIDDSVEKKDVSFFLEEPRGAVEVRRNRDNSTSINISRANSLTDELDYMSEDISLPVVTNKAQPAVPFDVGQGGVYSGVATSAAATQPLMLRPSAARCRSFVREPSVPALEMNGGPVDGARRWGPAIGERPAHRLMFIELFRSFDQLLSRALSDKRVHQYKRPRFRLLLVVLHLAAGLAHRLGSGWYVTGCFAGNHQVKMTVTAPQETQMLKNNLELNTLKTVEMTVDFRRSPPTLPPLSILNNTVSAVETFRFLGSIISQDLKWESNIDAIRKKAQQRMYFLHQLRKFNLPQELLIQFYTAIIQSVLCTSITV</sequence>
<organism evidence="1 2">
    <name type="scientific">Scortum barcoo</name>
    <name type="common">barcoo grunter</name>
    <dbReference type="NCBI Taxonomy" id="214431"/>
    <lineage>
        <taxon>Eukaryota</taxon>
        <taxon>Metazoa</taxon>
        <taxon>Chordata</taxon>
        <taxon>Craniata</taxon>
        <taxon>Vertebrata</taxon>
        <taxon>Euteleostomi</taxon>
        <taxon>Actinopterygii</taxon>
        <taxon>Neopterygii</taxon>
        <taxon>Teleostei</taxon>
        <taxon>Neoteleostei</taxon>
        <taxon>Acanthomorphata</taxon>
        <taxon>Eupercaria</taxon>
        <taxon>Centrarchiformes</taxon>
        <taxon>Terapontoidei</taxon>
        <taxon>Terapontidae</taxon>
        <taxon>Scortum</taxon>
    </lineage>
</organism>
<evidence type="ECO:0000313" key="2">
    <source>
        <dbReference type="Proteomes" id="UP000831701"/>
    </source>
</evidence>
<accession>A0ACB8WTH0</accession>
<evidence type="ECO:0000313" key="1">
    <source>
        <dbReference type="EMBL" id="KAI3371117.1"/>
    </source>
</evidence>
<proteinExistence type="predicted"/>
<keyword evidence="2" id="KW-1185">Reference proteome</keyword>
<protein>
    <submittedName>
        <fullName evidence="1">Uncharacterized protein</fullName>
    </submittedName>
</protein>
<comment type="caution">
    <text evidence="1">The sequence shown here is derived from an EMBL/GenBank/DDBJ whole genome shotgun (WGS) entry which is preliminary data.</text>
</comment>